<keyword evidence="1" id="KW-0812">Transmembrane</keyword>
<protein>
    <recommendedName>
        <fullName evidence="2">Cbb3-type cytochrome c oxidase subunit CcoP N-terminal domain-containing protein</fullName>
    </recommendedName>
</protein>
<dbReference type="OrthoDB" id="5420606at2"/>
<dbReference type="AlphaFoldDB" id="A0A5K7YM63"/>
<dbReference type="Gene3D" id="6.10.280.130">
    <property type="match status" value="1"/>
</dbReference>
<dbReference type="KEGG" id="dalk:DSCA_28690"/>
<keyword evidence="1" id="KW-0472">Membrane</keyword>
<dbReference type="Proteomes" id="UP000427906">
    <property type="component" value="Chromosome"/>
</dbReference>
<dbReference type="InterPro" id="IPR038414">
    <property type="entry name" value="CcoP_N_sf"/>
</dbReference>
<sequence length="91" mass="10477">MRFYELLNFQHTMAWLFPSLIFMVVFGVGLAFAHLHGKDSEARKKTITGRYADGIEERDAPYPLFMMLVIAGTFIWGFFYIVMHGVLGVKI</sequence>
<reference evidence="3 4" key="1">
    <citation type="submission" date="2019-11" db="EMBL/GenBank/DDBJ databases">
        <title>Comparative genomics of hydrocarbon-degrading Desulfosarcina strains.</title>
        <authorList>
            <person name="Watanabe M."/>
            <person name="Kojima H."/>
            <person name="Fukui M."/>
        </authorList>
    </citation>
    <scope>NUCLEOTIDE SEQUENCE [LARGE SCALE GENOMIC DNA]</scope>
    <source>
        <strain evidence="3 4">PL12</strain>
    </source>
</reference>
<gene>
    <name evidence="3" type="ORF">DSCA_28690</name>
</gene>
<dbReference type="EMBL" id="AP021874">
    <property type="protein sequence ID" value="BBO68939.1"/>
    <property type="molecule type" value="Genomic_DNA"/>
</dbReference>
<evidence type="ECO:0000256" key="1">
    <source>
        <dbReference type="SAM" id="Phobius"/>
    </source>
</evidence>
<accession>A0A5K7YM63</accession>
<evidence type="ECO:0000313" key="3">
    <source>
        <dbReference type="EMBL" id="BBO68939.1"/>
    </source>
</evidence>
<dbReference type="RefSeq" id="WP_155317030.1">
    <property type="nucleotide sequence ID" value="NZ_AP021874.1"/>
</dbReference>
<evidence type="ECO:0000313" key="4">
    <source>
        <dbReference type="Proteomes" id="UP000427906"/>
    </source>
</evidence>
<dbReference type="Pfam" id="PF14715">
    <property type="entry name" value="FixP_N"/>
    <property type="match status" value="1"/>
</dbReference>
<organism evidence="3 4">
    <name type="scientific">Desulfosarcina alkanivorans</name>
    <dbReference type="NCBI Taxonomy" id="571177"/>
    <lineage>
        <taxon>Bacteria</taxon>
        <taxon>Pseudomonadati</taxon>
        <taxon>Thermodesulfobacteriota</taxon>
        <taxon>Desulfobacteria</taxon>
        <taxon>Desulfobacterales</taxon>
        <taxon>Desulfosarcinaceae</taxon>
        <taxon>Desulfosarcina</taxon>
    </lineage>
</organism>
<keyword evidence="4" id="KW-1185">Reference proteome</keyword>
<feature type="domain" description="Cbb3-type cytochrome c oxidase subunit CcoP N-terminal" evidence="2">
    <location>
        <begin position="53"/>
        <end position="88"/>
    </location>
</feature>
<keyword evidence="1" id="KW-1133">Transmembrane helix</keyword>
<dbReference type="InterPro" id="IPR032858">
    <property type="entry name" value="CcoP_N"/>
</dbReference>
<name>A0A5K7YM63_9BACT</name>
<proteinExistence type="predicted"/>
<evidence type="ECO:0000259" key="2">
    <source>
        <dbReference type="Pfam" id="PF14715"/>
    </source>
</evidence>
<feature type="transmembrane region" description="Helical" evidence="1">
    <location>
        <begin position="64"/>
        <end position="83"/>
    </location>
</feature>
<feature type="transmembrane region" description="Helical" evidence="1">
    <location>
        <begin position="12"/>
        <end position="35"/>
    </location>
</feature>